<dbReference type="InterPro" id="IPR021398">
    <property type="entry name" value="DUF3037"/>
</dbReference>
<evidence type="ECO:0000313" key="1">
    <source>
        <dbReference type="EMBL" id="NIJ45018.1"/>
    </source>
</evidence>
<keyword evidence="2" id="KW-1185">Reference proteome</keyword>
<dbReference type="EMBL" id="JAASQL010000001">
    <property type="protein sequence ID" value="NIJ45018.1"/>
    <property type="molecule type" value="Genomic_DNA"/>
</dbReference>
<comment type="caution">
    <text evidence="1">The sequence shown here is derived from an EMBL/GenBank/DDBJ whole genome shotgun (WGS) entry which is preliminary data.</text>
</comment>
<sequence>MQDRCTYEYAIVRIVPKVEREEFVNVGVLVFSKRKKFIGIKHHVDTTKLKALAPELDLELYQQYLKAWESICSGTTAGGKIAQMETSDRFRWLTAAKSSTLQCSKTHTGLCHQPEKTLEVLFDKYVL</sequence>
<dbReference type="RefSeq" id="WP_167186111.1">
    <property type="nucleotide sequence ID" value="NZ_JAASQL010000001.1"/>
</dbReference>
<gene>
    <name evidence="1" type="ORF">FHR24_001457</name>
</gene>
<evidence type="ECO:0000313" key="2">
    <source>
        <dbReference type="Proteomes" id="UP000745859"/>
    </source>
</evidence>
<reference evidence="1 2" key="1">
    <citation type="submission" date="2020-03" db="EMBL/GenBank/DDBJ databases">
        <title>Genomic Encyclopedia of Type Strains, Phase IV (KMG-IV): sequencing the most valuable type-strain genomes for metagenomic binning, comparative biology and taxonomic classification.</title>
        <authorList>
            <person name="Goeker M."/>
        </authorList>
    </citation>
    <scope>NUCLEOTIDE SEQUENCE [LARGE SCALE GENOMIC DNA]</scope>
    <source>
        <strain evidence="1 2">DSM 101599</strain>
    </source>
</reference>
<protein>
    <recommendedName>
        <fullName evidence="3">DUF3037 domain-containing protein</fullName>
    </recommendedName>
</protein>
<accession>A0ABX0U9V8</accession>
<dbReference type="Proteomes" id="UP000745859">
    <property type="component" value="Unassembled WGS sequence"/>
</dbReference>
<evidence type="ECO:0008006" key="3">
    <source>
        <dbReference type="Google" id="ProtNLM"/>
    </source>
</evidence>
<dbReference type="Pfam" id="PF11236">
    <property type="entry name" value="DUF3037"/>
    <property type="match status" value="1"/>
</dbReference>
<organism evidence="1 2">
    <name type="scientific">Wenyingzhuangia heitensis</name>
    <dbReference type="NCBI Taxonomy" id="1487859"/>
    <lineage>
        <taxon>Bacteria</taxon>
        <taxon>Pseudomonadati</taxon>
        <taxon>Bacteroidota</taxon>
        <taxon>Flavobacteriia</taxon>
        <taxon>Flavobacteriales</taxon>
        <taxon>Flavobacteriaceae</taxon>
        <taxon>Wenyingzhuangia</taxon>
    </lineage>
</organism>
<name>A0ABX0U9V8_9FLAO</name>
<proteinExistence type="predicted"/>